<dbReference type="EMBL" id="BAABKQ010000001">
    <property type="protein sequence ID" value="GAA4824209.1"/>
    <property type="molecule type" value="Genomic_DNA"/>
</dbReference>
<name>A0ABP9D0F9_9ACTN</name>
<gene>
    <name evidence="1" type="ORF">GCM10023353_36530</name>
</gene>
<comment type="caution">
    <text evidence="1">The sequence shown here is derived from an EMBL/GenBank/DDBJ whole genome shotgun (WGS) entry which is preliminary data.</text>
</comment>
<organism evidence="1 2">
    <name type="scientific">Tomitella cavernea</name>
    <dbReference type="NCBI Taxonomy" id="1387982"/>
    <lineage>
        <taxon>Bacteria</taxon>
        <taxon>Bacillati</taxon>
        <taxon>Actinomycetota</taxon>
        <taxon>Actinomycetes</taxon>
        <taxon>Mycobacteriales</taxon>
        <taxon>Tomitella</taxon>
    </lineage>
</organism>
<protein>
    <submittedName>
        <fullName evidence="1">Uncharacterized protein</fullName>
    </submittedName>
</protein>
<dbReference type="Proteomes" id="UP001500839">
    <property type="component" value="Unassembled WGS sequence"/>
</dbReference>
<reference evidence="2" key="1">
    <citation type="journal article" date="2019" name="Int. J. Syst. Evol. Microbiol.">
        <title>The Global Catalogue of Microorganisms (GCM) 10K type strain sequencing project: providing services to taxonomists for standard genome sequencing and annotation.</title>
        <authorList>
            <consortium name="The Broad Institute Genomics Platform"/>
            <consortium name="The Broad Institute Genome Sequencing Center for Infectious Disease"/>
            <person name="Wu L."/>
            <person name="Ma J."/>
        </authorList>
    </citation>
    <scope>NUCLEOTIDE SEQUENCE [LARGE SCALE GENOMIC DNA]</scope>
    <source>
        <strain evidence="2">JCM 18542</strain>
    </source>
</reference>
<proteinExistence type="predicted"/>
<sequence>MIHLPPTHFGRRVLRTVAAGQVVRIEVRLPAETAQRLYTRAGQTERTLSSITAEAIDALCDSEPEADRSRAGP</sequence>
<accession>A0ABP9D0F9</accession>
<evidence type="ECO:0000313" key="2">
    <source>
        <dbReference type="Proteomes" id="UP001500839"/>
    </source>
</evidence>
<evidence type="ECO:0000313" key="1">
    <source>
        <dbReference type="EMBL" id="GAA4824209.1"/>
    </source>
</evidence>
<keyword evidence="2" id="KW-1185">Reference proteome</keyword>